<accession>A0A9Q1E3T3</accession>
<proteinExistence type="predicted"/>
<evidence type="ECO:0000256" key="1">
    <source>
        <dbReference type="SAM" id="MobiDB-lite"/>
    </source>
</evidence>
<gene>
    <name evidence="2" type="ORF">COCON_G00017900</name>
</gene>
<sequence>MATAKEGSVEKERRKTEERGNEREEEKAVVASKAGLSAAMPAPRRNDLGFAVGPCRAGPFAAILKRNSSAVVSEPLPRNFLELRDEHLSESSLFEDPLFPATDSAQFSSGELPFTCEWKRPPVSTVVSVAI</sequence>
<keyword evidence="3" id="KW-1185">Reference proteome</keyword>
<reference evidence="2" key="1">
    <citation type="journal article" date="2023" name="Science">
        <title>Genome structures resolve the early diversification of teleost fishes.</title>
        <authorList>
            <person name="Parey E."/>
            <person name="Louis A."/>
            <person name="Montfort J."/>
            <person name="Bouchez O."/>
            <person name="Roques C."/>
            <person name="Iampietro C."/>
            <person name="Lluch J."/>
            <person name="Castinel A."/>
            <person name="Donnadieu C."/>
            <person name="Desvignes T."/>
            <person name="Floi Bucao C."/>
            <person name="Jouanno E."/>
            <person name="Wen M."/>
            <person name="Mejri S."/>
            <person name="Dirks R."/>
            <person name="Jansen H."/>
            <person name="Henkel C."/>
            <person name="Chen W.J."/>
            <person name="Zahm M."/>
            <person name="Cabau C."/>
            <person name="Klopp C."/>
            <person name="Thompson A.W."/>
            <person name="Robinson-Rechavi M."/>
            <person name="Braasch I."/>
            <person name="Lecointre G."/>
            <person name="Bobe J."/>
            <person name="Postlethwait J.H."/>
            <person name="Berthelot C."/>
            <person name="Roest Crollius H."/>
            <person name="Guiguen Y."/>
        </authorList>
    </citation>
    <scope>NUCLEOTIDE SEQUENCE</scope>
    <source>
        <strain evidence="2">Concon-B</strain>
    </source>
</reference>
<feature type="region of interest" description="Disordered" evidence="1">
    <location>
        <begin position="1"/>
        <end position="38"/>
    </location>
</feature>
<dbReference type="Proteomes" id="UP001152803">
    <property type="component" value="Unassembled WGS sequence"/>
</dbReference>
<evidence type="ECO:0000313" key="2">
    <source>
        <dbReference type="EMBL" id="KAJ8289131.1"/>
    </source>
</evidence>
<evidence type="ECO:0000313" key="3">
    <source>
        <dbReference type="Proteomes" id="UP001152803"/>
    </source>
</evidence>
<comment type="caution">
    <text evidence="2">The sequence shown here is derived from an EMBL/GenBank/DDBJ whole genome shotgun (WGS) entry which is preliminary data.</text>
</comment>
<organism evidence="2 3">
    <name type="scientific">Conger conger</name>
    <name type="common">Conger eel</name>
    <name type="synonym">Muraena conger</name>
    <dbReference type="NCBI Taxonomy" id="82655"/>
    <lineage>
        <taxon>Eukaryota</taxon>
        <taxon>Metazoa</taxon>
        <taxon>Chordata</taxon>
        <taxon>Craniata</taxon>
        <taxon>Vertebrata</taxon>
        <taxon>Euteleostomi</taxon>
        <taxon>Actinopterygii</taxon>
        <taxon>Neopterygii</taxon>
        <taxon>Teleostei</taxon>
        <taxon>Anguilliformes</taxon>
        <taxon>Congridae</taxon>
        <taxon>Conger</taxon>
    </lineage>
</organism>
<dbReference type="AlphaFoldDB" id="A0A9Q1E3T3"/>
<feature type="compositionally biased region" description="Basic and acidic residues" evidence="1">
    <location>
        <begin position="7"/>
        <end position="28"/>
    </location>
</feature>
<name>A0A9Q1E3T3_CONCO</name>
<dbReference type="EMBL" id="JAFJMO010000001">
    <property type="protein sequence ID" value="KAJ8289131.1"/>
    <property type="molecule type" value="Genomic_DNA"/>
</dbReference>
<protein>
    <submittedName>
        <fullName evidence="2">Uncharacterized protein</fullName>
    </submittedName>
</protein>